<evidence type="ECO:0000256" key="5">
    <source>
        <dbReference type="ARBA" id="ARBA00022840"/>
    </source>
</evidence>
<accession>A0A6A5WLF3</accession>
<name>A0A6A5WLF3_9PLEO</name>
<dbReference type="Pfam" id="PF00069">
    <property type="entry name" value="Pkinase"/>
    <property type="match status" value="1"/>
</dbReference>
<dbReference type="Pfam" id="PF13374">
    <property type="entry name" value="TPR_10"/>
    <property type="match status" value="1"/>
</dbReference>
<dbReference type="GO" id="GO:0005634">
    <property type="term" value="C:nucleus"/>
    <property type="evidence" value="ECO:0007669"/>
    <property type="project" value="TreeGrafter"/>
</dbReference>
<keyword evidence="5" id="KW-0067">ATP-binding</keyword>
<keyword evidence="8" id="KW-1185">Reference proteome</keyword>
<keyword evidence="2" id="KW-0808">Transferase</keyword>
<dbReference type="PROSITE" id="PS00108">
    <property type="entry name" value="PROTEIN_KINASE_ST"/>
    <property type="match status" value="1"/>
</dbReference>
<dbReference type="OrthoDB" id="4062651at2759"/>
<dbReference type="AlphaFoldDB" id="A0A6A5WLF3"/>
<dbReference type="PROSITE" id="PS50011">
    <property type="entry name" value="PROTEIN_KINASE_DOM"/>
    <property type="match status" value="1"/>
</dbReference>
<dbReference type="InterPro" id="IPR011990">
    <property type="entry name" value="TPR-like_helical_dom_sf"/>
</dbReference>
<dbReference type="PANTHER" id="PTHR24345:SF0">
    <property type="entry name" value="CELL CYCLE SERINE_THREONINE-PROTEIN KINASE CDC5_MSD2"/>
    <property type="match status" value="1"/>
</dbReference>
<protein>
    <submittedName>
        <fullName evidence="7">Kinase-like protein</fullName>
    </submittedName>
</protein>
<reference evidence="7" key="1">
    <citation type="journal article" date="2020" name="Stud. Mycol.">
        <title>101 Dothideomycetes genomes: a test case for predicting lifestyles and emergence of pathogens.</title>
        <authorList>
            <person name="Haridas S."/>
            <person name="Albert R."/>
            <person name="Binder M."/>
            <person name="Bloem J."/>
            <person name="Labutti K."/>
            <person name="Salamov A."/>
            <person name="Andreopoulos B."/>
            <person name="Baker S."/>
            <person name="Barry K."/>
            <person name="Bills G."/>
            <person name="Bluhm B."/>
            <person name="Cannon C."/>
            <person name="Castanera R."/>
            <person name="Culley D."/>
            <person name="Daum C."/>
            <person name="Ezra D."/>
            <person name="Gonzalez J."/>
            <person name="Henrissat B."/>
            <person name="Kuo A."/>
            <person name="Liang C."/>
            <person name="Lipzen A."/>
            <person name="Lutzoni F."/>
            <person name="Magnuson J."/>
            <person name="Mondo S."/>
            <person name="Nolan M."/>
            <person name="Ohm R."/>
            <person name="Pangilinan J."/>
            <person name="Park H.-J."/>
            <person name="Ramirez L."/>
            <person name="Alfaro M."/>
            <person name="Sun H."/>
            <person name="Tritt A."/>
            <person name="Yoshinaga Y."/>
            <person name="Zwiers L.-H."/>
            <person name="Turgeon B."/>
            <person name="Goodwin S."/>
            <person name="Spatafora J."/>
            <person name="Crous P."/>
            <person name="Grigoriev I."/>
        </authorList>
    </citation>
    <scope>NUCLEOTIDE SEQUENCE</scope>
    <source>
        <strain evidence="7">CBS 123094</strain>
    </source>
</reference>
<dbReference type="PANTHER" id="PTHR24345">
    <property type="entry name" value="SERINE/THREONINE-PROTEIN KINASE PLK"/>
    <property type="match status" value="1"/>
</dbReference>
<evidence type="ECO:0000256" key="4">
    <source>
        <dbReference type="ARBA" id="ARBA00022777"/>
    </source>
</evidence>
<dbReference type="EMBL" id="ML977592">
    <property type="protein sequence ID" value="KAF1999915.1"/>
    <property type="molecule type" value="Genomic_DNA"/>
</dbReference>
<evidence type="ECO:0000313" key="8">
    <source>
        <dbReference type="Proteomes" id="UP000799779"/>
    </source>
</evidence>
<dbReference type="Pfam" id="PF13424">
    <property type="entry name" value="TPR_12"/>
    <property type="match status" value="1"/>
</dbReference>
<dbReference type="SMART" id="SM00220">
    <property type="entry name" value="S_TKc"/>
    <property type="match status" value="1"/>
</dbReference>
<feature type="domain" description="Protein kinase" evidence="6">
    <location>
        <begin position="286"/>
        <end position="560"/>
    </location>
</feature>
<dbReference type="Gene3D" id="1.25.40.10">
    <property type="entry name" value="Tetratricopeptide repeat domain"/>
    <property type="match status" value="1"/>
</dbReference>
<dbReference type="SUPFAM" id="SSF56112">
    <property type="entry name" value="Protein kinase-like (PK-like)"/>
    <property type="match status" value="1"/>
</dbReference>
<dbReference type="InterPro" id="IPR008271">
    <property type="entry name" value="Ser/Thr_kinase_AS"/>
</dbReference>
<sequence>MDWKRLRLKTNTIQRHERGCKLFGQKKYNEAEEVFQQVVREQEQTLGQDHKDTLNGKYWLGLVIYRQSKYSKAEEVLQQVASGQETTLGKDDRDTLDSKYLLGLVLYKQEKHSEAEEVLQHVAGRQETTIGRDHKDTRATIRLLEKLRLNSSPLLPANNTGRQAVNNRLSSLFSARHGSQGLYTDAEITEISVLLNHSTQRWSKVPRTYIILRTIGHLNLLDELIDVGFSDYWFPVTERGLPGCLLPTVRSSFVRAQSLVLTKSMDLEKGEKGKHCHYKQGESPPFESKAVLGAGGFGQVDRVLNLISFKEYARKQVPQSSAFQRRRKEDIQMFINEIKILKGLHHDHIVDLVGSYTDSRYIALIMSPVAEMDLGTYLARVTDSNRPELRTFFGCLVTALEYLHEHKVRHKDIKPANILVDHGKVLFADFGLSLDFTDADGSTTVSMVNGMTPRYCAPEVAQYEPRNIMSDIWSLGVVFMEMIVVLKGRTVQDMDGFFREAGSQQAFIRTNPDALPEYIAELEGIGNPLDNCALGWTRQMLSPEQRLRPTATSLAASIIAGQETGSISFCGICCRSPDEDFSDFE</sequence>
<evidence type="ECO:0000256" key="2">
    <source>
        <dbReference type="ARBA" id="ARBA00022679"/>
    </source>
</evidence>
<evidence type="ECO:0000256" key="3">
    <source>
        <dbReference type="ARBA" id="ARBA00022741"/>
    </source>
</evidence>
<dbReference type="CDD" id="cd00180">
    <property type="entry name" value="PKc"/>
    <property type="match status" value="1"/>
</dbReference>
<proteinExistence type="predicted"/>
<dbReference type="Gene3D" id="1.10.510.10">
    <property type="entry name" value="Transferase(Phosphotransferase) domain 1"/>
    <property type="match status" value="1"/>
</dbReference>
<evidence type="ECO:0000256" key="1">
    <source>
        <dbReference type="ARBA" id="ARBA00022527"/>
    </source>
</evidence>
<dbReference type="GO" id="GO:0005524">
    <property type="term" value="F:ATP binding"/>
    <property type="evidence" value="ECO:0007669"/>
    <property type="project" value="UniProtKB-KW"/>
</dbReference>
<gene>
    <name evidence="7" type="ORF">P154DRAFT_211408</name>
</gene>
<keyword evidence="1" id="KW-0723">Serine/threonine-protein kinase</keyword>
<organism evidence="7 8">
    <name type="scientific">Amniculicola lignicola CBS 123094</name>
    <dbReference type="NCBI Taxonomy" id="1392246"/>
    <lineage>
        <taxon>Eukaryota</taxon>
        <taxon>Fungi</taxon>
        <taxon>Dikarya</taxon>
        <taxon>Ascomycota</taxon>
        <taxon>Pezizomycotina</taxon>
        <taxon>Dothideomycetes</taxon>
        <taxon>Pleosporomycetidae</taxon>
        <taxon>Pleosporales</taxon>
        <taxon>Amniculicolaceae</taxon>
        <taxon>Amniculicola</taxon>
    </lineage>
</organism>
<keyword evidence="3" id="KW-0547">Nucleotide-binding</keyword>
<evidence type="ECO:0000259" key="6">
    <source>
        <dbReference type="PROSITE" id="PS50011"/>
    </source>
</evidence>
<keyword evidence="4 7" id="KW-0418">Kinase</keyword>
<dbReference type="InterPro" id="IPR000719">
    <property type="entry name" value="Prot_kinase_dom"/>
</dbReference>
<dbReference type="GO" id="GO:0004674">
    <property type="term" value="F:protein serine/threonine kinase activity"/>
    <property type="evidence" value="ECO:0007669"/>
    <property type="project" value="UniProtKB-KW"/>
</dbReference>
<evidence type="ECO:0000313" key="7">
    <source>
        <dbReference type="EMBL" id="KAF1999915.1"/>
    </source>
</evidence>
<dbReference type="InterPro" id="IPR011009">
    <property type="entry name" value="Kinase-like_dom_sf"/>
</dbReference>
<dbReference type="SUPFAM" id="SSF48452">
    <property type="entry name" value="TPR-like"/>
    <property type="match status" value="1"/>
</dbReference>
<dbReference type="Proteomes" id="UP000799779">
    <property type="component" value="Unassembled WGS sequence"/>
</dbReference>